<dbReference type="InterPro" id="IPR001254">
    <property type="entry name" value="Trypsin_dom"/>
</dbReference>
<evidence type="ECO:0000256" key="1">
    <source>
        <dbReference type="ARBA" id="ARBA00023157"/>
    </source>
</evidence>
<dbReference type="PANTHER" id="PTHR24258:SF136">
    <property type="entry name" value="GH06673P-RELATED"/>
    <property type="match status" value="1"/>
</dbReference>
<proteinExistence type="inferred from homology"/>
<dbReference type="GO" id="GO:0004252">
    <property type="term" value="F:serine-type endopeptidase activity"/>
    <property type="evidence" value="ECO:0007669"/>
    <property type="project" value="InterPro"/>
</dbReference>
<dbReference type="PROSITE" id="PS50240">
    <property type="entry name" value="TRYPSIN_DOM"/>
    <property type="match status" value="1"/>
</dbReference>
<dbReference type="Pfam" id="PF00089">
    <property type="entry name" value="Trypsin"/>
    <property type="match status" value="1"/>
</dbReference>
<dbReference type="EMBL" id="OB661317">
    <property type="protein sequence ID" value="CAD7227943.1"/>
    <property type="molecule type" value="Genomic_DNA"/>
</dbReference>
<comment type="similarity">
    <text evidence="2">Belongs to the peptidase S1 family. CLIP subfamily.</text>
</comment>
<name>A0A7R8WAE4_9CRUS</name>
<dbReference type="SMART" id="SM00020">
    <property type="entry name" value="Tryp_SPc"/>
    <property type="match status" value="1"/>
</dbReference>
<gene>
    <name evidence="3" type="ORF">CTOB1V02_LOCUS5836</name>
</gene>
<dbReference type="InterPro" id="IPR018114">
    <property type="entry name" value="TRYPSIN_HIS"/>
</dbReference>
<dbReference type="PROSITE" id="PS00134">
    <property type="entry name" value="TRYPSIN_HIS"/>
    <property type="match status" value="1"/>
</dbReference>
<dbReference type="InterPro" id="IPR009003">
    <property type="entry name" value="Peptidase_S1_PA"/>
</dbReference>
<accession>A0A7R8WAE4</accession>
<dbReference type="Gene3D" id="2.40.10.10">
    <property type="entry name" value="Trypsin-like serine proteases"/>
    <property type="match status" value="2"/>
</dbReference>
<reference evidence="3" key="1">
    <citation type="submission" date="2020-11" db="EMBL/GenBank/DDBJ databases">
        <authorList>
            <person name="Tran Van P."/>
        </authorList>
    </citation>
    <scope>NUCLEOTIDE SEQUENCE</scope>
</reference>
<dbReference type="PROSITE" id="PS00135">
    <property type="entry name" value="TRYPSIN_SER"/>
    <property type="match status" value="1"/>
</dbReference>
<dbReference type="FunFam" id="2.40.10.10:FF:000002">
    <property type="entry name" value="Transmembrane protease serine"/>
    <property type="match status" value="1"/>
</dbReference>
<dbReference type="InterPro" id="IPR033116">
    <property type="entry name" value="TRYPSIN_SER"/>
</dbReference>
<dbReference type="OrthoDB" id="6359355at2759"/>
<dbReference type="InterPro" id="IPR001314">
    <property type="entry name" value="Peptidase_S1A"/>
</dbReference>
<evidence type="ECO:0000313" key="3">
    <source>
        <dbReference type="EMBL" id="CAD7227943.1"/>
    </source>
</evidence>
<dbReference type="AlphaFoldDB" id="A0A7R8WAE4"/>
<dbReference type="InterPro" id="IPR043504">
    <property type="entry name" value="Peptidase_S1_PA_chymotrypsin"/>
</dbReference>
<sequence>MAALGRKRFDNKFKFFCGATLISEDAVLTAAHCVKDQQLDIVRLGEHDLSSDNDGANPIDFEVKEVLIHPDYLPPSLQNDIAIVKLSKRVSLTSKVKPACLPSPSTSFPSQAAVTVVGWGALGFGDRSASTLQEVTVPMWINERCQNAYQKLGESFKVIYPNGLPDTVLCAGTEGKDACQGDSGGPLLFRSGTGTRHQKYLLVGVVSGGSQCGLANSPGIYTKVDQFLRWIADTL</sequence>
<organism evidence="3">
    <name type="scientific">Cyprideis torosa</name>
    <dbReference type="NCBI Taxonomy" id="163714"/>
    <lineage>
        <taxon>Eukaryota</taxon>
        <taxon>Metazoa</taxon>
        <taxon>Ecdysozoa</taxon>
        <taxon>Arthropoda</taxon>
        <taxon>Crustacea</taxon>
        <taxon>Oligostraca</taxon>
        <taxon>Ostracoda</taxon>
        <taxon>Podocopa</taxon>
        <taxon>Podocopida</taxon>
        <taxon>Cytherocopina</taxon>
        <taxon>Cytheroidea</taxon>
        <taxon>Cytherideidae</taxon>
        <taxon>Cyprideis</taxon>
    </lineage>
</organism>
<dbReference type="CDD" id="cd00190">
    <property type="entry name" value="Tryp_SPc"/>
    <property type="match status" value="1"/>
</dbReference>
<dbReference type="PANTHER" id="PTHR24258">
    <property type="entry name" value="SERINE PROTEASE-RELATED"/>
    <property type="match status" value="1"/>
</dbReference>
<dbReference type="PRINTS" id="PR00722">
    <property type="entry name" value="CHYMOTRYPSIN"/>
</dbReference>
<protein>
    <submittedName>
        <fullName evidence="3">Uncharacterized protein</fullName>
    </submittedName>
</protein>
<evidence type="ECO:0000256" key="2">
    <source>
        <dbReference type="ARBA" id="ARBA00024195"/>
    </source>
</evidence>
<keyword evidence="1" id="KW-1015">Disulfide bond</keyword>
<dbReference type="GO" id="GO:0006508">
    <property type="term" value="P:proteolysis"/>
    <property type="evidence" value="ECO:0007669"/>
    <property type="project" value="InterPro"/>
</dbReference>
<dbReference type="SUPFAM" id="SSF50494">
    <property type="entry name" value="Trypsin-like serine proteases"/>
    <property type="match status" value="1"/>
</dbReference>